<sequence length="162" mass="16720">MFSIEIETLARLLIDEARDRSLRLVTAESCTGGLVAGAICAIPGASDVFERGFVTYTNRAKQEMLGVPGDMLADHGAVSEPVARAMAEGALAASNAHIAVAITGVAGPGGGSPLKPVGTVHLAVARANRSVAHRREQFDGETRAEVQAAAIAVALTMMREAV</sequence>
<protein>
    <submittedName>
        <fullName evidence="2">CinA family protein</fullName>
    </submittedName>
</protein>
<evidence type="ECO:0000313" key="2">
    <source>
        <dbReference type="EMBL" id="XDO96853.1"/>
    </source>
</evidence>
<reference evidence="2" key="1">
    <citation type="submission" date="2024-06" db="EMBL/GenBank/DDBJ databases">
        <title>Caulobacter inopinatus, sp. nov.</title>
        <authorList>
            <person name="Donachie S.P."/>
        </authorList>
    </citation>
    <scope>NUCLEOTIDE SEQUENCE</scope>
    <source>
        <strain evidence="2">73W</strain>
    </source>
</reference>
<dbReference type="InterPro" id="IPR008136">
    <property type="entry name" value="CinA_C"/>
</dbReference>
<accession>A0AB39KT52</accession>
<dbReference type="NCBIfam" id="TIGR00199">
    <property type="entry name" value="PncC_domain"/>
    <property type="match status" value="1"/>
</dbReference>
<dbReference type="Pfam" id="PF02464">
    <property type="entry name" value="CinA"/>
    <property type="match status" value="1"/>
</dbReference>
<gene>
    <name evidence="2" type="ORF">ABOZ73_19170</name>
</gene>
<evidence type="ECO:0000259" key="1">
    <source>
        <dbReference type="Pfam" id="PF02464"/>
    </source>
</evidence>
<dbReference type="SUPFAM" id="SSF142433">
    <property type="entry name" value="CinA-like"/>
    <property type="match status" value="1"/>
</dbReference>
<dbReference type="RefSeq" id="WP_369059700.1">
    <property type="nucleotide sequence ID" value="NZ_CP158375.1"/>
</dbReference>
<name>A0AB39KT52_9CAUL</name>
<feature type="domain" description="CinA C-terminal" evidence="1">
    <location>
        <begin position="7"/>
        <end position="161"/>
    </location>
</feature>
<dbReference type="Gene3D" id="3.90.950.20">
    <property type="entry name" value="CinA-like"/>
    <property type="match status" value="1"/>
</dbReference>
<dbReference type="EMBL" id="CP158375">
    <property type="protein sequence ID" value="XDO96853.1"/>
    <property type="molecule type" value="Genomic_DNA"/>
</dbReference>
<organism evidence="2">
    <name type="scientific">Caulobacter sp. 73W</name>
    <dbReference type="NCBI Taxonomy" id="3161137"/>
    <lineage>
        <taxon>Bacteria</taxon>
        <taxon>Pseudomonadati</taxon>
        <taxon>Pseudomonadota</taxon>
        <taxon>Alphaproteobacteria</taxon>
        <taxon>Caulobacterales</taxon>
        <taxon>Caulobacteraceae</taxon>
        <taxon>Caulobacter</taxon>
    </lineage>
</organism>
<dbReference type="InterPro" id="IPR036653">
    <property type="entry name" value="CinA-like_C"/>
</dbReference>
<dbReference type="AlphaFoldDB" id="A0AB39KT52"/>
<proteinExistence type="predicted"/>